<proteinExistence type="predicted"/>
<reference evidence="1 2" key="1">
    <citation type="submission" date="2018-02" db="EMBL/GenBank/DDBJ databases">
        <title>Whole genome sequencing of endophytic bacterium.</title>
        <authorList>
            <person name="Eedara R."/>
            <person name="Podile A.R."/>
        </authorList>
    </citation>
    <scope>NUCLEOTIDE SEQUENCE [LARGE SCALE GENOMIC DNA]</scope>
    <source>
        <strain evidence="1 2">RP1T</strain>
    </source>
</reference>
<dbReference type="AlphaFoldDB" id="A0A2S9QAZ9"/>
<keyword evidence="2" id="KW-1185">Reference proteome</keyword>
<comment type="caution">
    <text evidence="1">The sequence shown here is derived from an EMBL/GenBank/DDBJ whole genome shotgun (WGS) entry which is preliminary data.</text>
</comment>
<accession>A0A2S9QAZ9</accession>
<sequence>MQQIGIIPVWTPVFRWSSDKLEKLRVVFAGFFAIFAIFRTKLKKEPATSQHDLRGLAMQHAMLCCTGNYAAKAQHPSANATPCLAFGSTIISKLSQSLTISPARIPTSQLNFGTA</sequence>
<dbReference type="EMBL" id="PUEJ01000005">
    <property type="protein sequence ID" value="PRH86518.1"/>
    <property type="molecule type" value="Genomic_DNA"/>
</dbReference>
<evidence type="ECO:0000313" key="1">
    <source>
        <dbReference type="EMBL" id="PRH86518.1"/>
    </source>
</evidence>
<name>A0A2S9QAZ9_9HYPH</name>
<evidence type="ECO:0000313" key="2">
    <source>
        <dbReference type="Proteomes" id="UP000237682"/>
    </source>
</evidence>
<gene>
    <name evidence="1" type="ORF">C5L14_14365</name>
</gene>
<organism evidence="1 2">
    <name type="scientific">Labrys okinawensis</name>
    <dbReference type="NCBI Taxonomy" id="346911"/>
    <lineage>
        <taxon>Bacteria</taxon>
        <taxon>Pseudomonadati</taxon>
        <taxon>Pseudomonadota</taxon>
        <taxon>Alphaproteobacteria</taxon>
        <taxon>Hyphomicrobiales</taxon>
        <taxon>Xanthobacteraceae</taxon>
        <taxon>Labrys</taxon>
    </lineage>
</organism>
<dbReference type="Proteomes" id="UP000237682">
    <property type="component" value="Unassembled WGS sequence"/>
</dbReference>
<protein>
    <submittedName>
        <fullName evidence="1">Uncharacterized protein</fullName>
    </submittedName>
</protein>